<evidence type="ECO:0000256" key="1">
    <source>
        <dbReference type="SAM" id="MobiDB-lite"/>
    </source>
</evidence>
<comment type="caution">
    <text evidence="2">The sequence shown here is derived from an EMBL/GenBank/DDBJ whole genome shotgun (WGS) entry which is preliminary data.</text>
</comment>
<dbReference type="EMBL" id="CADEAL010003446">
    <property type="protein sequence ID" value="CAB1444768.1"/>
    <property type="molecule type" value="Genomic_DNA"/>
</dbReference>
<protein>
    <submittedName>
        <fullName evidence="2">Uncharacterized protein</fullName>
    </submittedName>
</protein>
<dbReference type="AlphaFoldDB" id="A0A9N7V8E2"/>
<organism evidence="2 3">
    <name type="scientific">Pleuronectes platessa</name>
    <name type="common">European plaice</name>
    <dbReference type="NCBI Taxonomy" id="8262"/>
    <lineage>
        <taxon>Eukaryota</taxon>
        <taxon>Metazoa</taxon>
        <taxon>Chordata</taxon>
        <taxon>Craniata</taxon>
        <taxon>Vertebrata</taxon>
        <taxon>Euteleostomi</taxon>
        <taxon>Actinopterygii</taxon>
        <taxon>Neopterygii</taxon>
        <taxon>Teleostei</taxon>
        <taxon>Neoteleostei</taxon>
        <taxon>Acanthomorphata</taxon>
        <taxon>Carangaria</taxon>
        <taxon>Pleuronectiformes</taxon>
        <taxon>Pleuronectoidei</taxon>
        <taxon>Pleuronectidae</taxon>
        <taxon>Pleuronectes</taxon>
    </lineage>
</organism>
<evidence type="ECO:0000313" key="2">
    <source>
        <dbReference type="EMBL" id="CAB1444768.1"/>
    </source>
</evidence>
<feature type="compositionally biased region" description="Low complexity" evidence="1">
    <location>
        <begin position="10"/>
        <end position="27"/>
    </location>
</feature>
<accession>A0A9N7V8E2</accession>
<reference evidence="2" key="1">
    <citation type="submission" date="2020-03" db="EMBL/GenBank/DDBJ databases">
        <authorList>
            <person name="Weist P."/>
        </authorList>
    </citation>
    <scope>NUCLEOTIDE SEQUENCE</scope>
</reference>
<gene>
    <name evidence="2" type="ORF">PLEPLA_LOCUS32486</name>
</gene>
<keyword evidence="3" id="KW-1185">Reference proteome</keyword>
<dbReference type="Proteomes" id="UP001153269">
    <property type="component" value="Unassembled WGS sequence"/>
</dbReference>
<feature type="compositionally biased region" description="Basic residues" evidence="1">
    <location>
        <begin position="34"/>
        <end position="45"/>
    </location>
</feature>
<proteinExistence type="predicted"/>
<name>A0A9N7V8E2_PLEPL</name>
<evidence type="ECO:0000313" key="3">
    <source>
        <dbReference type="Proteomes" id="UP001153269"/>
    </source>
</evidence>
<feature type="region of interest" description="Disordered" evidence="1">
    <location>
        <begin position="1"/>
        <end position="91"/>
    </location>
</feature>
<sequence length="91" mass="10196">MSSHPLINYSSGQQLSQTTGRSGGSSSLRERAQGRRRRRRRRRRRDSMPEPGHIFHSATEHRYRLTASEGKSALGNSSCSSAPPIRAETMD</sequence>